<feature type="compositionally biased region" description="Basic and acidic residues" evidence="1">
    <location>
        <begin position="286"/>
        <end position="295"/>
    </location>
</feature>
<name>A0A183B2A2_9TREM</name>
<feature type="compositionally biased region" description="Basic and acidic residues" evidence="1">
    <location>
        <begin position="246"/>
        <end position="269"/>
    </location>
</feature>
<feature type="region of interest" description="Disordered" evidence="1">
    <location>
        <begin position="369"/>
        <end position="405"/>
    </location>
</feature>
<reference evidence="4" key="1">
    <citation type="submission" date="2016-06" db="UniProtKB">
        <authorList>
            <consortium name="WormBaseParasite"/>
        </authorList>
    </citation>
    <scope>IDENTIFICATION</scope>
</reference>
<reference evidence="2 3" key="2">
    <citation type="submission" date="2018-11" db="EMBL/GenBank/DDBJ databases">
        <authorList>
            <consortium name="Pathogen Informatics"/>
        </authorList>
    </citation>
    <scope>NUCLEOTIDE SEQUENCE [LARGE SCALE GENOMIC DNA]</scope>
    <source>
        <strain evidence="2 3">Egypt</strain>
    </source>
</reference>
<dbReference type="WBParaSite" id="ECPE_0001337601-mRNA-1">
    <property type="protein sequence ID" value="ECPE_0001337601-mRNA-1"/>
    <property type="gene ID" value="ECPE_0001337601"/>
</dbReference>
<dbReference type="EMBL" id="UZAN01054842">
    <property type="protein sequence ID" value="VDP90609.1"/>
    <property type="molecule type" value="Genomic_DNA"/>
</dbReference>
<dbReference type="OrthoDB" id="6287635at2759"/>
<feature type="region of interest" description="Disordered" evidence="1">
    <location>
        <begin position="243"/>
        <end position="349"/>
    </location>
</feature>
<feature type="compositionally biased region" description="Low complexity" evidence="1">
    <location>
        <begin position="339"/>
        <end position="349"/>
    </location>
</feature>
<evidence type="ECO:0000313" key="4">
    <source>
        <dbReference type="WBParaSite" id="ECPE_0001337601-mRNA-1"/>
    </source>
</evidence>
<evidence type="ECO:0000313" key="2">
    <source>
        <dbReference type="EMBL" id="VDP90609.1"/>
    </source>
</evidence>
<keyword evidence="3" id="KW-1185">Reference proteome</keyword>
<evidence type="ECO:0000313" key="3">
    <source>
        <dbReference type="Proteomes" id="UP000272942"/>
    </source>
</evidence>
<organism evidence="4">
    <name type="scientific">Echinostoma caproni</name>
    <dbReference type="NCBI Taxonomy" id="27848"/>
    <lineage>
        <taxon>Eukaryota</taxon>
        <taxon>Metazoa</taxon>
        <taxon>Spiralia</taxon>
        <taxon>Lophotrochozoa</taxon>
        <taxon>Platyhelminthes</taxon>
        <taxon>Trematoda</taxon>
        <taxon>Digenea</taxon>
        <taxon>Plagiorchiida</taxon>
        <taxon>Echinostomata</taxon>
        <taxon>Echinostomatoidea</taxon>
        <taxon>Echinostomatidae</taxon>
        <taxon>Echinostoma</taxon>
    </lineage>
</organism>
<feature type="compositionally biased region" description="Polar residues" evidence="1">
    <location>
        <begin position="298"/>
        <end position="307"/>
    </location>
</feature>
<proteinExistence type="predicted"/>
<protein>
    <submittedName>
        <fullName evidence="4">LisH domain-containing protein</fullName>
    </submittedName>
</protein>
<dbReference type="Proteomes" id="UP000272942">
    <property type="component" value="Unassembled WGS sequence"/>
</dbReference>
<dbReference type="AlphaFoldDB" id="A0A183B2A2"/>
<sequence length="519" mass="56242">MAFSLGYLLYNGHHNAAGSLFMESKELEELRSQYTKLAELPMNLTQITLIDLIKDYLQMTNFVAHHLSNTNMSCQLGSMASLLPQLLKNSTVGLNRTPPIRPIRPLWMPTGKAYLPPRVISTDHSNGISGIQVKQNPHLFRLPLVAVRPNSFTARKTGSVLRGMSSAISILPPGTTTRPLIRLVRNETPVFFNTASSKAEALDEPGTICRPVVCEKSTSTSPFHEDSSPSESPGPLEVVTVEDPCEESRDSVSEPDTHAPGDRLIESRKSKITVKPDLTQSASSTVEKKTGDRMDCASSPSTHQFPSGESELKSRNPPSGTIINTDSENNSKDTSPQVSSGGTKSITSSSVNTLPFTVFNHLPPASEAKRLSVGSDSSLREESLTPSSSSRRKRLQTPRHVVSGQTTMSVPLVGSESQDDVDIQRFLSALFSKPEQLATHINAKLNSLPSPTESTSRGICDGRTRTAGDLRAPVSEFVKSTTLGIASEKSSEIGSKQSDIVNPLLDLLEVRLCRKNACI</sequence>
<feature type="compositionally biased region" description="Polar residues" evidence="1">
    <location>
        <begin position="316"/>
        <end position="338"/>
    </location>
</feature>
<gene>
    <name evidence="2" type="ORF">ECPE_LOCUS13337</name>
</gene>
<feature type="region of interest" description="Disordered" evidence="1">
    <location>
        <begin position="218"/>
        <end position="237"/>
    </location>
</feature>
<evidence type="ECO:0000256" key="1">
    <source>
        <dbReference type="SAM" id="MobiDB-lite"/>
    </source>
</evidence>
<accession>A0A183B2A2</accession>